<organism evidence="2 3">
    <name type="scientific">Paramecium tetraurelia</name>
    <dbReference type="NCBI Taxonomy" id="5888"/>
    <lineage>
        <taxon>Eukaryota</taxon>
        <taxon>Sar</taxon>
        <taxon>Alveolata</taxon>
        <taxon>Ciliophora</taxon>
        <taxon>Intramacronucleata</taxon>
        <taxon>Oligohymenophorea</taxon>
        <taxon>Peniculida</taxon>
        <taxon>Parameciidae</taxon>
        <taxon>Paramecium</taxon>
    </lineage>
</organism>
<dbReference type="GeneID" id="5011208"/>
<keyword evidence="3" id="KW-1185">Reference proteome</keyword>
<dbReference type="HOGENOM" id="CLU_1334128_0_0_1"/>
<sequence length="206" mass="24193">MQIASQNHYEIKDEIFNKIMLLKKKYEPKQLEKASNIFKCKVINKLIIKGDVKLALAKLITKQRKEPLREYLQKWKIFTISEPFYDQNFSINNYEIKLLASISTKDQVIRKCPNKSILVLESNSTLLSKGEIKDKQRTDTSINQHLASNANNIYFDYLVINKLKRKRKKKSSKNSKSQNGNKVKQDKKKLGKVNIFLIYFIDKQMC</sequence>
<gene>
    <name evidence="2" type="ORF">GSPATT00029061001</name>
</gene>
<proteinExistence type="predicted"/>
<dbReference type="KEGG" id="ptm:GSPATT00029061001"/>
<name>A0BHK9_PARTE</name>
<evidence type="ECO:0000313" key="3">
    <source>
        <dbReference type="Proteomes" id="UP000000600"/>
    </source>
</evidence>
<evidence type="ECO:0000256" key="1">
    <source>
        <dbReference type="SAM" id="MobiDB-lite"/>
    </source>
</evidence>
<accession>A0BHK9</accession>
<feature type="region of interest" description="Disordered" evidence="1">
    <location>
        <begin position="165"/>
        <end position="185"/>
    </location>
</feature>
<dbReference type="AlphaFoldDB" id="A0BHK9"/>
<evidence type="ECO:0000313" key="2">
    <source>
        <dbReference type="EMBL" id="CAK58026.1"/>
    </source>
</evidence>
<dbReference type="EMBL" id="CT867995">
    <property type="protein sequence ID" value="CAK58026.1"/>
    <property type="molecule type" value="Genomic_DNA"/>
</dbReference>
<dbReference type="Proteomes" id="UP000000600">
    <property type="component" value="Unassembled WGS sequence"/>
</dbReference>
<dbReference type="InParanoid" id="A0BHK9"/>
<protein>
    <submittedName>
        <fullName evidence="2">Uncharacterized protein</fullName>
    </submittedName>
</protein>
<dbReference type="RefSeq" id="XP_001425424.1">
    <property type="nucleotide sequence ID" value="XM_001425387.1"/>
</dbReference>
<reference evidence="2 3" key="1">
    <citation type="journal article" date="2006" name="Nature">
        <title>Global trends of whole-genome duplications revealed by the ciliate Paramecium tetraurelia.</title>
        <authorList>
            <consortium name="Genoscope"/>
            <person name="Aury J.-M."/>
            <person name="Jaillon O."/>
            <person name="Duret L."/>
            <person name="Noel B."/>
            <person name="Jubin C."/>
            <person name="Porcel B.M."/>
            <person name="Segurens B."/>
            <person name="Daubin V."/>
            <person name="Anthouard V."/>
            <person name="Aiach N."/>
            <person name="Arnaiz O."/>
            <person name="Billaut A."/>
            <person name="Beisson J."/>
            <person name="Blanc I."/>
            <person name="Bouhouche K."/>
            <person name="Camara F."/>
            <person name="Duharcourt S."/>
            <person name="Guigo R."/>
            <person name="Gogendeau D."/>
            <person name="Katinka M."/>
            <person name="Keller A.-M."/>
            <person name="Kissmehl R."/>
            <person name="Klotz C."/>
            <person name="Koll F."/>
            <person name="Le Moue A."/>
            <person name="Lepere C."/>
            <person name="Malinsky S."/>
            <person name="Nowacki M."/>
            <person name="Nowak J.K."/>
            <person name="Plattner H."/>
            <person name="Poulain J."/>
            <person name="Ruiz F."/>
            <person name="Serrano V."/>
            <person name="Zagulski M."/>
            <person name="Dessen P."/>
            <person name="Betermier M."/>
            <person name="Weissenbach J."/>
            <person name="Scarpelli C."/>
            <person name="Schachter V."/>
            <person name="Sperling L."/>
            <person name="Meyer E."/>
            <person name="Cohen J."/>
            <person name="Wincker P."/>
        </authorList>
    </citation>
    <scope>NUCLEOTIDE SEQUENCE [LARGE SCALE GENOMIC DNA]</scope>
    <source>
        <strain evidence="2 3">Stock d4-2</strain>
    </source>
</reference>